<feature type="non-terminal residue" evidence="1">
    <location>
        <position position="1"/>
    </location>
</feature>
<comment type="caution">
    <text evidence="1">The sequence shown here is derived from an EMBL/GenBank/DDBJ whole genome shotgun (WGS) entry which is preliminary data.</text>
</comment>
<evidence type="ECO:0000313" key="1">
    <source>
        <dbReference type="EMBL" id="GFG33129.1"/>
    </source>
</evidence>
<keyword evidence="2" id="KW-1185">Reference proteome</keyword>
<dbReference type="Gene3D" id="3.30.420.10">
    <property type="entry name" value="Ribonuclease H-like superfamily/Ribonuclease H"/>
    <property type="match status" value="1"/>
</dbReference>
<proteinExistence type="predicted"/>
<dbReference type="AlphaFoldDB" id="A0A6L2PKQ3"/>
<dbReference type="InterPro" id="IPR052709">
    <property type="entry name" value="Transposase-MT_Hybrid"/>
</dbReference>
<evidence type="ECO:0000313" key="2">
    <source>
        <dbReference type="Proteomes" id="UP000502823"/>
    </source>
</evidence>
<dbReference type="InterPro" id="IPR001888">
    <property type="entry name" value="Transposase_1"/>
</dbReference>
<dbReference type="PANTHER" id="PTHR46060:SF1">
    <property type="entry name" value="MARINER MOS1 TRANSPOSASE-LIKE PROTEIN"/>
    <property type="match status" value="1"/>
</dbReference>
<sequence length="120" mass="14051">EIQTVIVKQVMATVFWDRKGVLLIEFTEPGTTITSEMYCETLKKLHRAIQNKRRGMLTSGVVLLHDNTHPHTAACTHALLQQFRWDLFDHPPYSPDLAPSDFHVFMRMKVWLETQRFNKN</sequence>
<dbReference type="Proteomes" id="UP000502823">
    <property type="component" value="Unassembled WGS sequence"/>
</dbReference>
<name>A0A6L2PKQ3_COPFO</name>
<gene>
    <name evidence="1" type="ORF">Cfor_03420</name>
</gene>
<dbReference type="InterPro" id="IPR036397">
    <property type="entry name" value="RNaseH_sf"/>
</dbReference>
<dbReference type="Pfam" id="PF01359">
    <property type="entry name" value="Transposase_1"/>
    <property type="match status" value="1"/>
</dbReference>
<dbReference type="EMBL" id="BLKM01000407">
    <property type="protein sequence ID" value="GFG33129.1"/>
    <property type="molecule type" value="Genomic_DNA"/>
</dbReference>
<accession>A0A6L2PKQ3</accession>
<dbReference type="PANTHER" id="PTHR46060">
    <property type="entry name" value="MARINER MOS1 TRANSPOSASE-LIKE PROTEIN"/>
    <property type="match status" value="1"/>
</dbReference>
<dbReference type="InParanoid" id="A0A6L2PKQ3"/>
<protein>
    <recommendedName>
        <fullName evidence="3">Tc1-like transposase DDE domain-containing protein</fullName>
    </recommendedName>
</protein>
<dbReference type="GO" id="GO:0003676">
    <property type="term" value="F:nucleic acid binding"/>
    <property type="evidence" value="ECO:0007669"/>
    <property type="project" value="InterPro"/>
</dbReference>
<reference evidence="2" key="1">
    <citation type="submission" date="2020-01" db="EMBL/GenBank/DDBJ databases">
        <title>Draft genome sequence of the Termite Coptotermes fromosanus.</title>
        <authorList>
            <person name="Itakura S."/>
            <person name="Yosikawa Y."/>
            <person name="Umezawa K."/>
        </authorList>
    </citation>
    <scope>NUCLEOTIDE SEQUENCE [LARGE SCALE GENOMIC DNA]</scope>
</reference>
<dbReference type="OrthoDB" id="616263at2759"/>
<evidence type="ECO:0008006" key="3">
    <source>
        <dbReference type="Google" id="ProtNLM"/>
    </source>
</evidence>
<organism evidence="1 2">
    <name type="scientific">Coptotermes formosanus</name>
    <name type="common">Formosan subterranean termite</name>
    <dbReference type="NCBI Taxonomy" id="36987"/>
    <lineage>
        <taxon>Eukaryota</taxon>
        <taxon>Metazoa</taxon>
        <taxon>Ecdysozoa</taxon>
        <taxon>Arthropoda</taxon>
        <taxon>Hexapoda</taxon>
        <taxon>Insecta</taxon>
        <taxon>Pterygota</taxon>
        <taxon>Neoptera</taxon>
        <taxon>Polyneoptera</taxon>
        <taxon>Dictyoptera</taxon>
        <taxon>Blattodea</taxon>
        <taxon>Blattoidea</taxon>
        <taxon>Termitoidae</taxon>
        <taxon>Rhinotermitidae</taxon>
        <taxon>Coptotermes</taxon>
    </lineage>
</organism>